<evidence type="ECO:0000313" key="4">
    <source>
        <dbReference type="Proteomes" id="UP000198881"/>
    </source>
</evidence>
<gene>
    <name evidence="3" type="ORF">SAMN04487966_11224</name>
</gene>
<dbReference type="OrthoDB" id="4966782at2"/>
<evidence type="ECO:0000313" key="3">
    <source>
        <dbReference type="EMBL" id="SFV24631.1"/>
    </source>
</evidence>
<feature type="region of interest" description="Disordered" evidence="1">
    <location>
        <begin position="28"/>
        <end position="48"/>
    </location>
</feature>
<keyword evidence="4" id="KW-1185">Reference proteome</keyword>
<sequence length="253" mass="27226">MEYLVPLLIMAAVALIVVVLVRWLGRGSTSARPAGEPRSQEHQAPRGGIEAARAAAGRLDQQTHREVYRLIAQGKPAEAIAAYRRHTDRGPLESVWDVQALAAHPQPWQAPGAEEPGQVQADEQAPGRPDDVPHPSASPAVGAPSAGSDDAVEAPTLNVPADLTDLRVPDEWAEQGPAVDPEFELEVVREDTTVRVSSADLPPWLRDQLTAMVRDGQLEPAAEELANHSVLTTDEALQFLQIMGRDRRGELGG</sequence>
<keyword evidence="2" id="KW-1133">Transmembrane helix</keyword>
<dbReference type="STRING" id="574650.SAMN04487966_11224"/>
<dbReference type="RefSeq" id="WP_091699192.1">
    <property type="nucleotide sequence ID" value="NZ_FPCG01000012.1"/>
</dbReference>
<feature type="compositionally biased region" description="Low complexity" evidence="1">
    <location>
        <begin position="134"/>
        <end position="148"/>
    </location>
</feature>
<evidence type="ECO:0000256" key="2">
    <source>
        <dbReference type="SAM" id="Phobius"/>
    </source>
</evidence>
<keyword evidence="2" id="KW-0812">Transmembrane</keyword>
<feature type="region of interest" description="Disordered" evidence="1">
    <location>
        <begin position="107"/>
        <end position="153"/>
    </location>
</feature>
<feature type="transmembrane region" description="Helical" evidence="2">
    <location>
        <begin position="6"/>
        <end position="25"/>
    </location>
</feature>
<keyword evidence="2" id="KW-0472">Membrane</keyword>
<evidence type="ECO:0000256" key="1">
    <source>
        <dbReference type="SAM" id="MobiDB-lite"/>
    </source>
</evidence>
<dbReference type="Proteomes" id="UP000198881">
    <property type="component" value="Unassembled WGS sequence"/>
</dbReference>
<organism evidence="3 4">
    <name type="scientific">Micrococcus terreus</name>
    <dbReference type="NCBI Taxonomy" id="574650"/>
    <lineage>
        <taxon>Bacteria</taxon>
        <taxon>Bacillati</taxon>
        <taxon>Actinomycetota</taxon>
        <taxon>Actinomycetes</taxon>
        <taxon>Micrococcales</taxon>
        <taxon>Micrococcaceae</taxon>
        <taxon>Micrococcus</taxon>
    </lineage>
</organism>
<reference evidence="3 4" key="1">
    <citation type="submission" date="2016-10" db="EMBL/GenBank/DDBJ databases">
        <authorList>
            <person name="de Groot N.N."/>
        </authorList>
    </citation>
    <scope>NUCLEOTIDE SEQUENCE [LARGE SCALE GENOMIC DNA]</scope>
    <source>
        <strain evidence="3 4">CGMCC 1.7054</strain>
    </source>
</reference>
<dbReference type="EMBL" id="FPCG01000012">
    <property type="protein sequence ID" value="SFV24631.1"/>
    <property type="molecule type" value="Genomic_DNA"/>
</dbReference>
<proteinExistence type="predicted"/>
<name>A0A1I7MRV1_9MICC</name>
<protein>
    <submittedName>
        <fullName evidence="3">Uncharacterized protein</fullName>
    </submittedName>
</protein>
<accession>A0A1I7MRV1</accession>
<dbReference type="AlphaFoldDB" id="A0A1I7MRV1"/>